<evidence type="ECO:0000313" key="4">
    <source>
        <dbReference type="EMBL" id="MDI9241243.1"/>
    </source>
</evidence>
<comment type="caution">
    <text evidence="4">The sequence shown here is derived from an EMBL/GenBank/DDBJ whole genome shotgun (WGS) entry which is preliminary data.</text>
</comment>
<dbReference type="Pfam" id="PF11760">
    <property type="entry name" value="CbiG_N"/>
    <property type="match status" value="1"/>
</dbReference>
<dbReference type="InterPro" id="IPR002750">
    <property type="entry name" value="CobE/GbiG_C"/>
</dbReference>
<dbReference type="GO" id="GO:0009236">
    <property type="term" value="P:cobalamin biosynthetic process"/>
    <property type="evidence" value="ECO:0007669"/>
    <property type="project" value="InterPro"/>
</dbReference>
<feature type="domain" description="Cobalamin biosynthesis central region" evidence="3">
    <location>
        <begin position="139"/>
        <end position="214"/>
    </location>
</feature>
<dbReference type="Gene3D" id="3.40.50.11220">
    <property type="match status" value="1"/>
</dbReference>
<dbReference type="SUPFAM" id="SSF159672">
    <property type="entry name" value="CbiG N-terminal domain-like"/>
    <property type="match status" value="1"/>
</dbReference>
<evidence type="ECO:0000313" key="5">
    <source>
        <dbReference type="Proteomes" id="UP001300383"/>
    </source>
</evidence>
<name>A0AAP4F034_9FIRM</name>
<evidence type="ECO:0000259" key="3">
    <source>
        <dbReference type="Pfam" id="PF11761"/>
    </source>
</evidence>
<protein>
    <submittedName>
        <fullName evidence="4">Cobalt-precorrin 5A hydrolase</fullName>
    </submittedName>
</protein>
<dbReference type="InterPro" id="IPR036518">
    <property type="entry name" value="CobE/GbiG_C_sf"/>
</dbReference>
<proteinExistence type="predicted"/>
<dbReference type="InterPro" id="IPR021745">
    <property type="entry name" value="CbiG_mid"/>
</dbReference>
<organism evidence="4 5">
    <name type="scientific">Fusibacillus kribbianus</name>
    <dbReference type="NCBI Taxonomy" id="3044208"/>
    <lineage>
        <taxon>Bacteria</taxon>
        <taxon>Bacillati</taxon>
        <taxon>Bacillota</taxon>
        <taxon>Clostridia</taxon>
        <taxon>Lachnospirales</taxon>
        <taxon>Lachnospiraceae</taxon>
        <taxon>Fusibacillus</taxon>
    </lineage>
</organism>
<dbReference type="Pfam" id="PF01890">
    <property type="entry name" value="CbiG_C"/>
    <property type="match status" value="1"/>
</dbReference>
<dbReference type="PANTHER" id="PTHR37477">
    <property type="entry name" value="COBALT-PRECORRIN-5A HYDROLASE"/>
    <property type="match status" value="1"/>
</dbReference>
<sequence length="374" mass="40568">MRLAVISFTGRGGQLNRFLCEKLNIHGHRTDGFEKRAGKAEAPLQPVEGSLREWTGRAFSEYDGLIFVGACGIAVRSIAPFVKDKFQDPAVVVIDEGAKFCISLLSGHVGCANELCSLVAGLAGAVPVISTATDVNGCFAVDVFARKNGLEILSRCLAKELSAAVLEGKQIPFFSTQPVEGELPKELILCETEEELRKHPGLKLAVSERRISVNSGGQEDILYLIPRTVTAGMGCRRGTEEAVLLRKLKNAFSDAGIFLQALEQVTTIELKQDEKGLHDLAEGLGVPFVWYTREQLLALPGEFSGSAFVKETVGIDCVCERAALKGSMERAEKGEADAREEGRLILNKQAGDGVTVAAAVRKTKLYFNRKENER</sequence>
<reference evidence="4 5" key="1">
    <citation type="submission" date="2023-05" db="EMBL/GenBank/DDBJ databases">
        <title>[ruminococcus] sp. nov., isolated from a pig farm feces dump.</title>
        <authorList>
            <person name="Chang Y.-H."/>
        </authorList>
    </citation>
    <scope>NUCLEOTIDE SEQUENCE [LARGE SCALE GENOMIC DNA]</scope>
    <source>
        <strain evidence="4 5">YH-rum2234</strain>
    </source>
</reference>
<dbReference type="EMBL" id="JASGBQ010000002">
    <property type="protein sequence ID" value="MDI9241243.1"/>
    <property type="molecule type" value="Genomic_DNA"/>
</dbReference>
<dbReference type="InterPro" id="IPR052553">
    <property type="entry name" value="CbiG_hydrolase"/>
</dbReference>
<keyword evidence="4" id="KW-0378">Hydrolase</keyword>
<dbReference type="RefSeq" id="WP_283229754.1">
    <property type="nucleotide sequence ID" value="NZ_JASGBQ010000002.1"/>
</dbReference>
<feature type="domain" description="Cobalamin synthesis G N-terminal" evidence="2">
    <location>
        <begin position="54"/>
        <end position="134"/>
    </location>
</feature>
<dbReference type="Gene3D" id="3.30.420.180">
    <property type="entry name" value="CobE/GbiG C-terminal domain"/>
    <property type="match status" value="1"/>
</dbReference>
<evidence type="ECO:0000259" key="2">
    <source>
        <dbReference type="Pfam" id="PF11760"/>
    </source>
</evidence>
<dbReference type="InterPro" id="IPR021744">
    <property type="entry name" value="CbiG_N"/>
</dbReference>
<dbReference type="PANTHER" id="PTHR37477:SF1">
    <property type="entry name" value="COBALT-PRECORRIN-5A HYDROLASE"/>
    <property type="match status" value="1"/>
</dbReference>
<dbReference type="GO" id="GO:0016787">
    <property type="term" value="F:hydrolase activity"/>
    <property type="evidence" value="ECO:0007669"/>
    <property type="project" value="UniProtKB-KW"/>
</dbReference>
<dbReference type="Pfam" id="PF11761">
    <property type="entry name" value="CbiG_mid"/>
    <property type="match status" value="1"/>
</dbReference>
<feature type="domain" description="CobE/GbiG C-terminal" evidence="1">
    <location>
        <begin position="230"/>
        <end position="359"/>
    </location>
</feature>
<dbReference type="AlphaFoldDB" id="A0AAP4F034"/>
<accession>A0AAP4F034</accession>
<dbReference type="Proteomes" id="UP001300383">
    <property type="component" value="Unassembled WGS sequence"/>
</dbReference>
<evidence type="ECO:0000259" key="1">
    <source>
        <dbReference type="Pfam" id="PF01890"/>
    </source>
</evidence>
<dbReference type="InterPro" id="IPR038029">
    <property type="entry name" value="GbiG_N_sf"/>
</dbReference>
<gene>
    <name evidence="4" type="ORF">QJ036_01950</name>
</gene>
<dbReference type="SUPFAM" id="SSF159664">
    <property type="entry name" value="CobE/GbiG C-terminal domain-like"/>
    <property type="match status" value="1"/>
</dbReference>
<keyword evidence="5" id="KW-1185">Reference proteome</keyword>